<protein>
    <submittedName>
        <fullName evidence="1">Uncharacterized protein</fullName>
    </submittedName>
</protein>
<dbReference type="Proteomes" id="UP000316999">
    <property type="component" value="Segment"/>
</dbReference>
<keyword evidence="2" id="KW-1185">Reference proteome</keyword>
<name>A0A514A0Q8_9CAUD</name>
<dbReference type="EMBL" id="MK838114">
    <property type="protein sequence ID" value="QDH46822.1"/>
    <property type="molecule type" value="Genomic_DNA"/>
</dbReference>
<evidence type="ECO:0000313" key="1">
    <source>
        <dbReference type="EMBL" id="QDH46822.1"/>
    </source>
</evidence>
<sequence>MPLYTTNSITKTGGAPMNELIFDDILDSAEESILFGDYEDAEDMYLDPEYFSNLDDCDNPADDLFEDNFLDSQEDHL</sequence>
<evidence type="ECO:0000313" key="2">
    <source>
        <dbReference type="Proteomes" id="UP000316999"/>
    </source>
</evidence>
<organism evidence="1 2">
    <name type="scientific">Aeromonas phage LAh_8</name>
    <dbReference type="NCBI Taxonomy" id="2591032"/>
    <lineage>
        <taxon>Viruses</taxon>
        <taxon>Duplodnaviria</taxon>
        <taxon>Heunggongvirae</taxon>
        <taxon>Uroviricota</taxon>
        <taxon>Caudoviricetes</taxon>
        <taxon>Grimontviridae</taxon>
        <taxon>Lahexavirus</taxon>
        <taxon>Lahexavirus LAh8</taxon>
    </lineage>
</organism>
<reference evidence="1 2" key="1">
    <citation type="submission" date="2019-04" db="EMBL/GenBank/DDBJ databases">
        <title>Novel bacteriophages capable of disrupting biofilms from clinical strains of Aeromonas hydrophila with intrinsic antibiotic resistance.</title>
        <authorList>
            <person name="Kabwe M."/>
            <person name="Brown T.L."/>
            <person name="Speirs L."/>
            <person name="Ku H."/>
            <person name="Leach M."/>
            <person name="Chan H.T."/>
            <person name="Petrovski S."/>
            <person name="Lock P."/>
            <person name="Tucci J."/>
        </authorList>
    </citation>
    <scope>NUCLEOTIDE SEQUENCE [LARGE SCALE GENOMIC DNA]</scope>
</reference>
<gene>
    <name evidence="1" type="ORF">LAh8_126</name>
</gene>
<proteinExistence type="predicted"/>
<accession>A0A514A0Q8</accession>